<keyword evidence="2" id="KW-1185">Reference proteome</keyword>
<reference evidence="1" key="1">
    <citation type="submission" date="2016-03" db="EMBL/GenBank/DDBJ databases">
        <title>Mechanisms controlling the formation of the plant cell surface in tip-growing cells are functionally conserved among land plants.</title>
        <authorList>
            <person name="Honkanen S."/>
            <person name="Jones V.A."/>
            <person name="Morieri G."/>
            <person name="Champion C."/>
            <person name="Hetherington A.J."/>
            <person name="Kelly S."/>
            <person name="Saint-Marcoux D."/>
            <person name="Proust H."/>
            <person name="Prescott H."/>
            <person name="Dolan L."/>
        </authorList>
    </citation>
    <scope>NUCLEOTIDE SEQUENCE [LARGE SCALE GENOMIC DNA]</scope>
    <source>
        <tissue evidence="1">Whole gametophyte</tissue>
    </source>
</reference>
<organism evidence="1 2">
    <name type="scientific">Marchantia polymorpha subsp. ruderalis</name>
    <dbReference type="NCBI Taxonomy" id="1480154"/>
    <lineage>
        <taxon>Eukaryota</taxon>
        <taxon>Viridiplantae</taxon>
        <taxon>Streptophyta</taxon>
        <taxon>Embryophyta</taxon>
        <taxon>Marchantiophyta</taxon>
        <taxon>Marchantiopsida</taxon>
        <taxon>Marchantiidae</taxon>
        <taxon>Marchantiales</taxon>
        <taxon>Marchantiaceae</taxon>
        <taxon>Marchantia</taxon>
    </lineage>
</organism>
<sequence>MLQSVAAKLDEAINLLKKRNQENLAEKIFAEPHDEHVTVDGDNGEKVIFFADSEDIGPIKKLLLNQLKKKYVLKALHAAIAYLDPLQKNRMKKCGFTQQLINQSHVYIKYIMRKVGALKQLMPSMSGEKRPLMIKSNHVKKPRSVVLNVGPNRNDSDDNESVEDHDALAKDFQLVALIDAELAEYRLLKVSKNDKVILLQLDIRERARSDGDIKHEDIKSTFMITTNAHHISDIGSGCLRDTLYLGFKFHVQMHIF</sequence>
<comment type="caution">
    <text evidence="1">The sequence shown here is derived from an EMBL/GenBank/DDBJ whole genome shotgun (WGS) entry which is preliminary data.</text>
</comment>
<proteinExistence type="predicted"/>
<accession>A0A176W9X2</accession>
<dbReference type="AlphaFoldDB" id="A0A176W9X2"/>
<gene>
    <name evidence="1" type="ORF">AXG93_2369s1000</name>
</gene>
<name>A0A176W9X2_MARPO</name>
<dbReference type="Proteomes" id="UP000077202">
    <property type="component" value="Unassembled WGS sequence"/>
</dbReference>
<protein>
    <submittedName>
        <fullName evidence="1">Uncharacterized protein</fullName>
    </submittedName>
</protein>
<evidence type="ECO:0000313" key="1">
    <source>
        <dbReference type="EMBL" id="OAE28906.1"/>
    </source>
</evidence>
<dbReference type="EMBL" id="LVLJ01001592">
    <property type="protein sequence ID" value="OAE28906.1"/>
    <property type="molecule type" value="Genomic_DNA"/>
</dbReference>
<evidence type="ECO:0000313" key="2">
    <source>
        <dbReference type="Proteomes" id="UP000077202"/>
    </source>
</evidence>